<evidence type="ECO:0000313" key="1">
    <source>
        <dbReference type="EMBL" id="CAA9463144.1"/>
    </source>
</evidence>
<protein>
    <submittedName>
        <fullName evidence="1">Uncharacterized protein</fullName>
    </submittedName>
</protein>
<name>A0A6J4RDY9_9ACTN</name>
<dbReference type="EMBL" id="CADCVE010000092">
    <property type="protein sequence ID" value="CAA9463144.1"/>
    <property type="molecule type" value="Genomic_DNA"/>
</dbReference>
<dbReference type="AlphaFoldDB" id="A0A6J4RDY9"/>
<gene>
    <name evidence="1" type="ORF">AVDCRST_MAG28-3659</name>
</gene>
<proteinExistence type="predicted"/>
<reference evidence="1" key="1">
    <citation type="submission" date="2020-02" db="EMBL/GenBank/DDBJ databases">
        <authorList>
            <person name="Meier V. D."/>
        </authorList>
    </citation>
    <scope>NUCLEOTIDE SEQUENCE</scope>
    <source>
        <strain evidence="1">AVDCRST_MAG28</strain>
    </source>
</reference>
<sequence length="77" mass="8030">MVVPGSKVPLLRRGTFLIGPKTPFGDDLQNMSTLYTQVHLYAGVSGTDGGYSGDGDQVAVEATVPDGVIVTVHDPIT</sequence>
<accession>A0A6J4RDY9</accession>
<organism evidence="1">
    <name type="scientific">uncultured Rubrobacteraceae bacterium</name>
    <dbReference type="NCBI Taxonomy" id="349277"/>
    <lineage>
        <taxon>Bacteria</taxon>
        <taxon>Bacillati</taxon>
        <taxon>Actinomycetota</taxon>
        <taxon>Rubrobacteria</taxon>
        <taxon>Rubrobacterales</taxon>
        <taxon>Rubrobacteraceae</taxon>
        <taxon>environmental samples</taxon>
    </lineage>
</organism>